<accession>A0A059A043</accession>
<organism evidence="1">
    <name type="scientific">Eucalyptus grandis</name>
    <name type="common">Flooded gum</name>
    <dbReference type="NCBI Taxonomy" id="71139"/>
    <lineage>
        <taxon>Eukaryota</taxon>
        <taxon>Viridiplantae</taxon>
        <taxon>Streptophyta</taxon>
        <taxon>Embryophyta</taxon>
        <taxon>Tracheophyta</taxon>
        <taxon>Spermatophyta</taxon>
        <taxon>Magnoliopsida</taxon>
        <taxon>eudicotyledons</taxon>
        <taxon>Gunneridae</taxon>
        <taxon>Pentapetalae</taxon>
        <taxon>rosids</taxon>
        <taxon>malvids</taxon>
        <taxon>Myrtales</taxon>
        <taxon>Myrtaceae</taxon>
        <taxon>Myrtoideae</taxon>
        <taxon>Eucalypteae</taxon>
        <taxon>Eucalyptus</taxon>
    </lineage>
</organism>
<dbReference type="InParanoid" id="A0A059A043"/>
<name>A0A059A043_EUCGR</name>
<dbReference type="AlphaFoldDB" id="A0A059A043"/>
<gene>
    <name evidence="1" type="ORF">EUGRSUZ_K00905</name>
</gene>
<dbReference type="EMBL" id="KK198763">
    <property type="protein sequence ID" value="KCW47099.1"/>
    <property type="molecule type" value="Genomic_DNA"/>
</dbReference>
<dbReference type="Gramene" id="KCW47099">
    <property type="protein sequence ID" value="KCW47099"/>
    <property type="gene ID" value="EUGRSUZ_K00905"/>
</dbReference>
<reference evidence="1" key="1">
    <citation type="submission" date="2013-07" db="EMBL/GenBank/DDBJ databases">
        <title>The genome of Eucalyptus grandis.</title>
        <authorList>
            <person name="Schmutz J."/>
            <person name="Hayes R."/>
            <person name="Myburg A."/>
            <person name="Tuskan G."/>
            <person name="Grattapaglia D."/>
            <person name="Rokhsar D.S."/>
        </authorList>
    </citation>
    <scope>NUCLEOTIDE SEQUENCE</scope>
    <source>
        <tissue evidence="1">Leaf extractions</tissue>
    </source>
</reference>
<evidence type="ECO:0000313" key="1">
    <source>
        <dbReference type="EMBL" id="KCW47099.1"/>
    </source>
</evidence>
<sequence>MLFFVWDGLIPKDMAFELQGRSFIRPWTALRHTLLMYLKLITRSAKETDRRLRRLCGPRKRALHLVAIWERIYTCSECPMIRSSRVRTRTGI</sequence>
<proteinExistence type="predicted"/>
<protein>
    <submittedName>
        <fullName evidence="1">Uncharacterized protein</fullName>
    </submittedName>
</protein>